<dbReference type="InterPro" id="IPR039015">
    <property type="entry name" value="ENDOD1"/>
</dbReference>
<reference evidence="4" key="3">
    <citation type="submission" date="2025-09" db="UniProtKB">
        <authorList>
            <consortium name="Ensembl"/>
        </authorList>
    </citation>
    <scope>IDENTIFICATION</scope>
</reference>
<evidence type="ECO:0000256" key="1">
    <source>
        <dbReference type="SAM" id="SignalP"/>
    </source>
</evidence>
<dbReference type="PANTHER" id="PTHR21472">
    <property type="entry name" value="ENDONUCLEASE DOMAIN-CONTAINING 1 PROTEIN ENDOD1"/>
    <property type="match status" value="1"/>
</dbReference>
<reference evidence="4" key="2">
    <citation type="submission" date="2025-08" db="UniProtKB">
        <authorList>
            <consortium name="Ensembl"/>
        </authorList>
    </citation>
    <scope>IDENTIFICATION</scope>
</reference>
<protein>
    <recommendedName>
        <fullName evidence="6">Endonuclease domain-containing 1 protein-like</fullName>
    </recommendedName>
</protein>
<dbReference type="GeneTree" id="ENSGT01030000234592"/>
<dbReference type="Gene3D" id="3.40.570.10">
    <property type="entry name" value="Extracellular Endonuclease, subunit A"/>
    <property type="match status" value="1"/>
</dbReference>
<accession>A0AAY5K5X2</accession>
<dbReference type="SMART" id="SM00477">
    <property type="entry name" value="NUC"/>
    <property type="match status" value="1"/>
</dbReference>
<reference evidence="4 5" key="1">
    <citation type="submission" date="2020-02" db="EMBL/GenBank/DDBJ databases">
        <title>Esox lucius (northern pike) genome, fEsoLuc1, primary haplotype.</title>
        <authorList>
            <person name="Myers G."/>
            <person name="Karagic N."/>
            <person name="Meyer A."/>
            <person name="Pippel M."/>
            <person name="Reichard M."/>
            <person name="Winkler S."/>
            <person name="Tracey A."/>
            <person name="Sims Y."/>
            <person name="Howe K."/>
            <person name="Rhie A."/>
            <person name="Formenti G."/>
            <person name="Durbin R."/>
            <person name="Fedrigo O."/>
            <person name="Jarvis E.D."/>
        </authorList>
    </citation>
    <scope>NUCLEOTIDE SEQUENCE [LARGE SCALE GENOMIC DNA]</scope>
</reference>
<dbReference type="GO" id="GO:0016787">
    <property type="term" value="F:hydrolase activity"/>
    <property type="evidence" value="ECO:0007669"/>
    <property type="project" value="InterPro"/>
</dbReference>
<evidence type="ECO:0008006" key="6">
    <source>
        <dbReference type="Google" id="ProtNLM"/>
    </source>
</evidence>
<keyword evidence="5" id="KW-1185">Reference proteome</keyword>
<feature type="chain" id="PRO_5044268368" description="Endonuclease domain-containing 1 protein-like" evidence="1">
    <location>
        <begin position="22"/>
        <end position="308"/>
    </location>
</feature>
<evidence type="ECO:0000313" key="5">
    <source>
        <dbReference type="Proteomes" id="UP000265140"/>
    </source>
</evidence>
<evidence type="ECO:0000259" key="2">
    <source>
        <dbReference type="SMART" id="SM00477"/>
    </source>
</evidence>
<dbReference type="AlphaFoldDB" id="A0AAY5K5X2"/>
<dbReference type="GO" id="GO:0046872">
    <property type="term" value="F:metal ion binding"/>
    <property type="evidence" value="ECO:0007669"/>
    <property type="project" value="InterPro"/>
</dbReference>
<dbReference type="SMART" id="SM00892">
    <property type="entry name" value="Endonuclease_NS"/>
    <property type="match status" value="1"/>
</dbReference>
<feature type="domain" description="ENPP1-3/EXOG-like endonuclease/phosphodiesterase" evidence="2">
    <location>
        <begin position="71"/>
        <end position="289"/>
    </location>
</feature>
<organism evidence="4 5">
    <name type="scientific">Esox lucius</name>
    <name type="common">Northern pike</name>
    <dbReference type="NCBI Taxonomy" id="8010"/>
    <lineage>
        <taxon>Eukaryota</taxon>
        <taxon>Metazoa</taxon>
        <taxon>Chordata</taxon>
        <taxon>Craniata</taxon>
        <taxon>Vertebrata</taxon>
        <taxon>Euteleostomi</taxon>
        <taxon>Actinopterygii</taxon>
        <taxon>Neopterygii</taxon>
        <taxon>Teleostei</taxon>
        <taxon>Protacanthopterygii</taxon>
        <taxon>Esociformes</taxon>
        <taxon>Esocidae</taxon>
        <taxon>Esox</taxon>
    </lineage>
</organism>
<proteinExistence type="predicted"/>
<dbReference type="InterPro" id="IPR020821">
    <property type="entry name" value="ENPP1-3/EXOG-like_nuc-like"/>
</dbReference>
<dbReference type="InterPro" id="IPR001604">
    <property type="entry name" value="Endo_G_ENPP1-like_dom"/>
</dbReference>
<dbReference type="Pfam" id="PF01223">
    <property type="entry name" value="Endonuclease_NS"/>
    <property type="match status" value="1"/>
</dbReference>
<evidence type="ECO:0000313" key="4">
    <source>
        <dbReference type="Ensembl" id="ENSELUP00000083600.1"/>
    </source>
</evidence>
<sequence>MMGVLHLSALFLLSLLCPGLSHVVGQFQKNCETFFLNGKTPNIPRILVQGTVPNTKQNNRYEPICQFYHNEYRFATLYDTTNRIPVFSAYKFTGDGGKRPDPEPWMIEPQLEGDEADKSMAEESRGVQYRRQATKQDYINSKGVNRGHLFPSMHADGVDAKESTFTLTNIVPQVVTFNNGSWEDMETKVKNIMKQSCKDSNNQNKIEAYVVTGAVPSKNNKLNNQVNIPSFIWTAFCCKYSTNQKTIQWHSGAHWGENRKKGLKGRTVPLSVAELNSKLTEIYRKEIDKRGDVQVFPKEPKCLKPKES</sequence>
<keyword evidence="1" id="KW-0732">Signal</keyword>
<dbReference type="InterPro" id="IPR044925">
    <property type="entry name" value="His-Me_finger_sf"/>
</dbReference>
<dbReference type="InterPro" id="IPR044929">
    <property type="entry name" value="DNA/RNA_non-sp_Endonuclease_sf"/>
</dbReference>
<dbReference type="Proteomes" id="UP000265140">
    <property type="component" value="Chromosome 24"/>
</dbReference>
<dbReference type="SUPFAM" id="SSF54060">
    <property type="entry name" value="His-Me finger endonucleases"/>
    <property type="match status" value="1"/>
</dbReference>
<dbReference type="PANTHER" id="PTHR21472:SF15">
    <property type="entry name" value="ENDONUCLEASE DOMAIN-CONTAINING 1 PROTEIN-RELATED"/>
    <property type="match status" value="1"/>
</dbReference>
<evidence type="ECO:0000259" key="3">
    <source>
        <dbReference type="SMART" id="SM00892"/>
    </source>
</evidence>
<dbReference type="Ensembl" id="ENSELUT00000097680.1">
    <property type="protein sequence ID" value="ENSELUP00000083600.1"/>
    <property type="gene ID" value="ENSELUG00000037098.1"/>
</dbReference>
<dbReference type="GO" id="GO:0003676">
    <property type="term" value="F:nucleic acid binding"/>
    <property type="evidence" value="ECO:0007669"/>
    <property type="project" value="InterPro"/>
</dbReference>
<name>A0AAY5K5X2_ESOLU</name>
<feature type="signal peptide" evidence="1">
    <location>
        <begin position="1"/>
        <end position="21"/>
    </location>
</feature>
<feature type="domain" description="DNA/RNA non-specific endonuclease/pyrophosphatase/phosphodiesterase" evidence="3">
    <location>
        <begin position="70"/>
        <end position="290"/>
    </location>
</feature>